<evidence type="ECO:0000313" key="10">
    <source>
        <dbReference type="Proteomes" id="UP000095347"/>
    </source>
</evidence>
<dbReference type="InterPro" id="IPR000515">
    <property type="entry name" value="MetI-like"/>
</dbReference>
<keyword evidence="6 7" id="KW-0472">Membrane</keyword>
<evidence type="ECO:0000256" key="2">
    <source>
        <dbReference type="ARBA" id="ARBA00022448"/>
    </source>
</evidence>
<dbReference type="NCBIfam" id="TIGR01097">
    <property type="entry name" value="PhnE"/>
    <property type="match status" value="1"/>
</dbReference>
<comment type="caution">
    <text evidence="9">The sequence shown here is derived from an EMBL/GenBank/DDBJ whole genome shotgun (WGS) entry which is preliminary data.</text>
</comment>
<feature type="domain" description="ABC transmembrane type-1" evidence="8">
    <location>
        <begin position="80"/>
        <end position="262"/>
    </location>
</feature>
<keyword evidence="5 7" id="KW-1133">Transmembrane helix</keyword>
<keyword evidence="2 7" id="KW-0813">Transport</keyword>
<feature type="transmembrane region" description="Helical" evidence="7">
    <location>
        <begin position="239"/>
        <end position="261"/>
    </location>
</feature>
<keyword evidence="10" id="KW-1185">Reference proteome</keyword>
<dbReference type="RefSeq" id="WP_069958954.1">
    <property type="nucleotide sequence ID" value="NZ_MCGG01000055.1"/>
</dbReference>
<evidence type="ECO:0000313" key="9">
    <source>
        <dbReference type="EMBL" id="OEJ65065.1"/>
    </source>
</evidence>
<evidence type="ECO:0000256" key="3">
    <source>
        <dbReference type="ARBA" id="ARBA00022475"/>
    </source>
</evidence>
<evidence type="ECO:0000256" key="7">
    <source>
        <dbReference type="RuleBase" id="RU363032"/>
    </source>
</evidence>
<feature type="transmembrane region" description="Helical" evidence="7">
    <location>
        <begin position="131"/>
        <end position="154"/>
    </location>
</feature>
<dbReference type="PANTHER" id="PTHR30043:SF1">
    <property type="entry name" value="ABC TRANSPORT SYSTEM PERMEASE PROTEIN P69"/>
    <property type="match status" value="1"/>
</dbReference>
<evidence type="ECO:0000256" key="1">
    <source>
        <dbReference type="ARBA" id="ARBA00004651"/>
    </source>
</evidence>
<dbReference type="CDD" id="cd06261">
    <property type="entry name" value="TM_PBP2"/>
    <property type="match status" value="1"/>
</dbReference>
<evidence type="ECO:0000256" key="6">
    <source>
        <dbReference type="ARBA" id="ARBA00023136"/>
    </source>
</evidence>
<sequence>MTSHTAHVPGTLTELPTRDLKRSVTTIILWGVLAALLMYSWKGADMRPMALYDDAGNMADFAAGFYPPNFTEWKMFVHEMIITIQIAIWGTALAIVTAIPFGILSSENIAPWWIYQPVRRLMDAARAINEMVFAMLFVVAVGLGPFAGVLALWVHTTGILAKLFSEAVEAIDPHPVEGVRATGATPLQEVIYGVIPQVLPLWISYSLYRFESNVRSATVLGIVGAGGVGMLLWEYIRGFYYAETAAVMIIIIICVTALDMISQRLRKMVM</sequence>
<name>A0A1E5Q4S8_9PROT</name>
<dbReference type="Pfam" id="PF00528">
    <property type="entry name" value="BPD_transp_1"/>
    <property type="match status" value="1"/>
</dbReference>
<evidence type="ECO:0000256" key="4">
    <source>
        <dbReference type="ARBA" id="ARBA00022692"/>
    </source>
</evidence>
<dbReference type="SUPFAM" id="SSF161098">
    <property type="entry name" value="MetI-like"/>
    <property type="match status" value="1"/>
</dbReference>
<dbReference type="OrthoDB" id="7820570at2"/>
<dbReference type="AlphaFoldDB" id="A0A1E5Q4S8"/>
<feature type="transmembrane region" description="Helical" evidence="7">
    <location>
        <begin position="214"/>
        <end position="233"/>
    </location>
</feature>
<comment type="similarity">
    <text evidence="7">Belongs to the binding-protein-dependent transport system permease family.</text>
</comment>
<gene>
    <name evidence="9" type="ORF">BEN30_15360</name>
</gene>
<comment type="subcellular location">
    <subcellularLocation>
        <location evidence="1 7">Cell membrane</location>
        <topology evidence="1 7">Multi-pass membrane protein</topology>
    </subcellularLocation>
</comment>
<reference evidence="10" key="1">
    <citation type="submission" date="2016-07" db="EMBL/GenBank/DDBJ databases">
        <authorList>
            <person name="Florea S."/>
            <person name="Webb J.S."/>
            <person name="Jaromczyk J."/>
            <person name="Schardl C.L."/>
        </authorList>
    </citation>
    <scope>NUCLEOTIDE SEQUENCE [LARGE SCALE GENOMIC DNA]</scope>
    <source>
        <strain evidence="10">MV-1</strain>
    </source>
</reference>
<dbReference type="GO" id="GO:0015416">
    <property type="term" value="F:ABC-type phosphonate transporter activity"/>
    <property type="evidence" value="ECO:0007669"/>
    <property type="project" value="InterPro"/>
</dbReference>
<proteinExistence type="inferred from homology"/>
<dbReference type="InterPro" id="IPR005769">
    <property type="entry name" value="PhnE/PtxC"/>
</dbReference>
<dbReference type="InterPro" id="IPR035906">
    <property type="entry name" value="MetI-like_sf"/>
</dbReference>
<dbReference type="GO" id="GO:0005886">
    <property type="term" value="C:plasma membrane"/>
    <property type="evidence" value="ECO:0007669"/>
    <property type="project" value="UniProtKB-SubCell"/>
</dbReference>
<evidence type="ECO:0000259" key="8">
    <source>
        <dbReference type="PROSITE" id="PS50928"/>
    </source>
</evidence>
<dbReference type="Gene3D" id="1.10.3720.10">
    <property type="entry name" value="MetI-like"/>
    <property type="match status" value="1"/>
</dbReference>
<accession>A0A1E5Q4S8</accession>
<dbReference type="PANTHER" id="PTHR30043">
    <property type="entry name" value="PHOSPHONATES TRANSPORT SYSTEM PERMEASE PROTEIN"/>
    <property type="match status" value="1"/>
</dbReference>
<dbReference type="PROSITE" id="PS50928">
    <property type="entry name" value="ABC_TM1"/>
    <property type="match status" value="1"/>
</dbReference>
<keyword evidence="3" id="KW-1003">Cell membrane</keyword>
<protein>
    <submittedName>
        <fullName evidence="9">Phosphonate ABC transporter, permease protein PhnE</fullName>
    </submittedName>
</protein>
<dbReference type="EMBL" id="MCGG01000055">
    <property type="protein sequence ID" value="OEJ65065.1"/>
    <property type="molecule type" value="Genomic_DNA"/>
</dbReference>
<organism evidence="9 10">
    <name type="scientific">Magnetovibrio blakemorei</name>
    <dbReference type="NCBI Taxonomy" id="28181"/>
    <lineage>
        <taxon>Bacteria</taxon>
        <taxon>Pseudomonadati</taxon>
        <taxon>Pseudomonadota</taxon>
        <taxon>Alphaproteobacteria</taxon>
        <taxon>Rhodospirillales</taxon>
        <taxon>Magnetovibrionaceae</taxon>
        <taxon>Magnetovibrio</taxon>
    </lineage>
</organism>
<feature type="transmembrane region" description="Helical" evidence="7">
    <location>
        <begin position="80"/>
        <end position="103"/>
    </location>
</feature>
<dbReference type="Proteomes" id="UP000095347">
    <property type="component" value="Unassembled WGS sequence"/>
</dbReference>
<evidence type="ECO:0000256" key="5">
    <source>
        <dbReference type="ARBA" id="ARBA00022989"/>
    </source>
</evidence>
<feature type="transmembrane region" description="Helical" evidence="7">
    <location>
        <begin position="20"/>
        <end position="39"/>
    </location>
</feature>
<dbReference type="STRING" id="28181.BEN30_15360"/>
<keyword evidence="4 7" id="KW-0812">Transmembrane</keyword>